<evidence type="ECO:0000259" key="7">
    <source>
        <dbReference type="PROSITE" id="PS50237"/>
    </source>
</evidence>
<evidence type="ECO:0000256" key="6">
    <source>
        <dbReference type="PROSITE-ProRule" id="PRU00104"/>
    </source>
</evidence>
<evidence type="ECO:0000256" key="2">
    <source>
        <dbReference type="ARBA" id="ARBA00004906"/>
    </source>
</evidence>
<dbReference type="InterPro" id="IPR014848">
    <property type="entry name" value="Rgp1"/>
</dbReference>
<dbReference type="FunFam" id="3.90.1750.10:FF:000014">
    <property type="entry name" value="Putative Ubiquitin-protein ligase E3C"/>
    <property type="match status" value="1"/>
</dbReference>
<dbReference type="EMBL" id="CAJOBC010000046">
    <property type="protein sequence ID" value="CAF3525405.1"/>
    <property type="molecule type" value="Genomic_DNA"/>
</dbReference>
<name>A0A813PBY8_9BILA</name>
<evidence type="ECO:0000256" key="5">
    <source>
        <dbReference type="ARBA" id="ARBA00022786"/>
    </source>
</evidence>
<evidence type="ECO:0000256" key="3">
    <source>
        <dbReference type="ARBA" id="ARBA00012485"/>
    </source>
</evidence>
<sequence>MIEIVADILRGPVFLAGETLHCTIRFTNKTTSSSTTAPNVETLSTGTNVKEYDQTVSKSSNSVEKLSWASVQLHCQRYVNEQKVNLQRQAINVKTTSSASNNNTVVKEVIPADSTAFIATKGETGQTIYTSKPCVLFCDLKLQPGEISYSETIATHVAPSFRGQYVKYSYKLTIGTQRVNCPTTLIRVPFRVLVVPDLEKYLRLDKTTITNHNVNNNPFVSSSRTETDSLTTALDVLQTLSARQHQNVYNISNSHGRVCRISLFKNSFKLGEDILGIVDFDLADVPCVQYIVTLQSEEILNPIYRRKSTQGSNITSYTKQAEFCLSTKQSYLSLSVPLPCSPTFSMDLISLRWKLHFEFVTSKVQFPILSSSSDPSMSTTWLPSNSIDVETMVWDLPIKILPTNPYFANNVAKMTQAFLFTGQYRSHPDQDYSRVAHSSSRDDFINRTNSERKQRELKRQQLWASIKIQSYYRRLLAKRKLTQLARSHISSLIQKQKNTTVVDENVLLRLSVLLKFGFNPTQDAVILMSLIEIYWKHKENIVTKLIEEDPASSSLRIAIGKMLIYTVRCLSNFELTQRPIRFIEWFTDVNSYYTQMCSVIQAKVPSSVGKNSRILAIDPIIEMIARPIESISLDQSVRWGNCLDEAIIALRNELFSRSDLPALPLIITPALVKRPKFPILRYIELYNVNMVASAYEESKKLFQLHSLLLMLDNKIDEIPSSLSVQVVSIVRYLISGLIKTTHIENLMENIDDDDNNPDDRMDFTSSNNDEKYYELIDDCLNILDKRSVSSFFLKSVSTINNSTLHVIDRDYLINLAVIAHALIFHCNMQILRSSFLMGLSTAPLFLRQLWTVCCTLRCESDYRDVLLISHISCGSTQLKDSDINRIEPLLMTFCSMYSMSLVPLHDDEFWDGMPATAFLINEVPDIVKTLRDVCMGIIRYMYPDKQIAIQSNNNTNNVEFSTSSQSISDREISSARATNLIKRRAAQFWIIFKVIVQLLQQLRSRDVRRCFCPAEYWLTNQYSLKLDKLYILSFARGLSEPSLLSPKAYFNRDSRGPDPFTFSVTELRLFTILQQIPFVIPFPIRVQVLNLLIQQNKNEQQHGAEFLQSDSINVRIRREYIYEDAFEKLSIENEPNLRKKIRVSFINPIGLEEAGIDGGGLFREFMNELLKSAFNPIRGLFKLTSDGYLYPNPNIGFIESNFGLHYYFLGRMLGKAIYEKFLAELPFATFFLQKILSRSSGKVDIHHLASLDPEMYKNLLYLKNYNGNVEDLGLDFTIVNSEIGQTQINEQVLKFREGLGDVVNLEWLRMFDANELRILISGVSGDIDVNDWRKHAQYRAPYNKDHPVVQAFWRNVHDFTENQKRQLLKFTTSCSRPPLFGFKELYPEFCIQSAGPETDRLPTSNTCVNLLKLPEYQDENVLKEKLLYAIQSSSGFEFS</sequence>
<reference evidence="8" key="1">
    <citation type="submission" date="2021-02" db="EMBL/GenBank/DDBJ databases">
        <authorList>
            <person name="Nowell W R."/>
        </authorList>
    </citation>
    <scope>NUCLEOTIDE SEQUENCE</scope>
</reference>
<feature type="active site" description="Glycyl thioester intermediate" evidence="6">
    <location>
        <position position="1407"/>
    </location>
</feature>
<dbReference type="Gene3D" id="3.90.1750.10">
    <property type="entry name" value="Hect, E3 ligase catalytic domains"/>
    <property type="match status" value="2"/>
</dbReference>
<comment type="pathway">
    <text evidence="2">Protein modification; protein ubiquitination.</text>
</comment>
<dbReference type="SUPFAM" id="SSF56204">
    <property type="entry name" value="Hect, E3 ligase catalytic domain"/>
    <property type="match status" value="1"/>
</dbReference>
<dbReference type="CDD" id="cd00078">
    <property type="entry name" value="HECTc"/>
    <property type="match status" value="1"/>
</dbReference>
<feature type="domain" description="HECT" evidence="7">
    <location>
        <begin position="1133"/>
        <end position="1439"/>
    </location>
</feature>
<evidence type="ECO:0000313" key="8">
    <source>
        <dbReference type="EMBL" id="CAF0746551.1"/>
    </source>
</evidence>
<keyword evidence="5 6" id="KW-0833">Ubl conjugation pathway</keyword>
<organism evidence="8 10">
    <name type="scientific">Didymodactylos carnosus</name>
    <dbReference type="NCBI Taxonomy" id="1234261"/>
    <lineage>
        <taxon>Eukaryota</taxon>
        <taxon>Metazoa</taxon>
        <taxon>Spiralia</taxon>
        <taxon>Gnathifera</taxon>
        <taxon>Rotifera</taxon>
        <taxon>Eurotatoria</taxon>
        <taxon>Bdelloidea</taxon>
        <taxon>Philodinida</taxon>
        <taxon>Philodinidae</taxon>
        <taxon>Didymodactylos</taxon>
    </lineage>
</organism>
<dbReference type="Gene3D" id="3.30.2160.10">
    <property type="entry name" value="Hect, E3 ligase catalytic domain"/>
    <property type="match status" value="1"/>
</dbReference>
<dbReference type="GO" id="GO:0000209">
    <property type="term" value="P:protein polyubiquitination"/>
    <property type="evidence" value="ECO:0007669"/>
    <property type="project" value="InterPro"/>
</dbReference>
<keyword evidence="10" id="KW-1185">Reference proteome</keyword>
<dbReference type="InterPro" id="IPR035983">
    <property type="entry name" value="Hect_E3_ubiquitin_ligase"/>
</dbReference>
<comment type="catalytic activity">
    <reaction evidence="1">
        <text>S-ubiquitinyl-[E2 ubiquitin-conjugating enzyme]-L-cysteine + [acceptor protein]-L-lysine = [E2 ubiquitin-conjugating enzyme]-L-cysteine + N(6)-ubiquitinyl-[acceptor protein]-L-lysine.</text>
        <dbReference type="EC" id="2.3.2.26"/>
    </reaction>
</comment>
<evidence type="ECO:0000256" key="1">
    <source>
        <dbReference type="ARBA" id="ARBA00000885"/>
    </source>
</evidence>
<dbReference type="PROSITE" id="PS50096">
    <property type="entry name" value="IQ"/>
    <property type="match status" value="1"/>
</dbReference>
<dbReference type="Gene3D" id="3.30.2410.10">
    <property type="entry name" value="Hect, E3 ligase catalytic domain"/>
    <property type="match status" value="1"/>
</dbReference>
<comment type="caution">
    <text evidence="8">The sequence shown here is derived from an EMBL/GenBank/DDBJ whole genome shotgun (WGS) entry which is preliminary data.</text>
</comment>
<dbReference type="OrthoDB" id="1918at2759"/>
<dbReference type="PROSITE" id="PS50237">
    <property type="entry name" value="HECT"/>
    <property type="match status" value="1"/>
</dbReference>
<evidence type="ECO:0000313" key="10">
    <source>
        <dbReference type="Proteomes" id="UP000663829"/>
    </source>
</evidence>
<dbReference type="Pfam" id="PF08737">
    <property type="entry name" value="Rgp1"/>
    <property type="match status" value="2"/>
</dbReference>
<dbReference type="EC" id="2.3.2.26" evidence="3"/>
<dbReference type="FunFam" id="3.30.2410.10:FF:000011">
    <property type="entry name" value="Putative Ubiquitin-protein ligase E3C"/>
    <property type="match status" value="1"/>
</dbReference>
<dbReference type="EMBL" id="CAJNOQ010000046">
    <property type="protein sequence ID" value="CAF0746551.1"/>
    <property type="molecule type" value="Genomic_DNA"/>
</dbReference>
<dbReference type="GO" id="GO:0061630">
    <property type="term" value="F:ubiquitin protein ligase activity"/>
    <property type="evidence" value="ECO:0007669"/>
    <property type="project" value="UniProtKB-EC"/>
</dbReference>
<evidence type="ECO:0000256" key="4">
    <source>
        <dbReference type="ARBA" id="ARBA00022679"/>
    </source>
</evidence>
<dbReference type="PANTHER" id="PTHR45700">
    <property type="entry name" value="UBIQUITIN-PROTEIN LIGASE E3C"/>
    <property type="match status" value="1"/>
</dbReference>
<dbReference type="Pfam" id="PF00632">
    <property type="entry name" value="HECT"/>
    <property type="match status" value="1"/>
</dbReference>
<dbReference type="InterPro" id="IPR044611">
    <property type="entry name" value="E3A/B/C-like"/>
</dbReference>
<protein>
    <recommendedName>
        <fullName evidence="3">HECT-type E3 ubiquitin transferase</fullName>
        <ecNumber evidence="3">2.3.2.26</ecNumber>
    </recommendedName>
</protein>
<evidence type="ECO:0000313" key="9">
    <source>
        <dbReference type="EMBL" id="CAF3525405.1"/>
    </source>
</evidence>
<dbReference type="Proteomes" id="UP000681722">
    <property type="component" value="Unassembled WGS sequence"/>
</dbReference>
<proteinExistence type="predicted"/>
<keyword evidence="4" id="KW-0808">Transferase</keyword>
<gene>
    <name evidence="8" type="ORF">GPM918_LOCUS575</name>
    <name evidence="9" type="ORF">SRO942_LOCUS576</name>
</gene>
<dbReference type="GO" id="GO:0006511">
    <property type="term" value="P:ubiquitin-dependent protein catabolic process"/>
    <property type="evidence" value="ECO:0007669"/>
    <property type="project" value="TreeGrafter"/>
</dbReference>
<dbReference type="InterPro" id="IPR000569">
    <property type="entry name" value="HECT_dom"/>
</dbReference>
<dbReference type="PANTHER" id="PTHR45700:SF2">
    <property type="entry name" value="UBIQUITIN-PROTEIN LIGASE E3C"/>
    <property type="match status" value="1"/>
</dbReference>
<dbReference type="Proteomes" id="UP000663829">
    <property type="component" value="Unassembled WGS sequence"/>
</dbReference>
<accession>A0A813PBY8</accession>
<dbReference type="SMART" id="SM00119">
    <property type="entry name" value="HECTc"/>
    <property type="match status" value="1"/>
</dbReference>